<evidence type="ECO:0008006" key="4">
    <source>
        <dbReference type="Google" id="ProtNLM"/>
    </source>
</evidence>
<keyword evidence="3" id="KW-1185">Reference proteome</keyword>
<accession>A0A1H2S4F9</accession>
<evidence type="ECO:0000313" key="3">
    <source>
        <dbReference type="Proteomes" id="UP000198539"/>
    </source>
</evidence>
<sequence>MRLISPLILSATLALPTLTLAALTLPAAADPRVQAITLSTAGIAMIDATGETGPDGLSLTLSRDDIDDFLKSVWISDPAAATPTLRLRGPGAFEDAFATLPLSPHEVTDPAQLLRAMTGAPVIVDRRGTETTGTIMGVSDRACEHGPCPVLAVQTDTGAVVQFDLADAVTFRFAEATDRAMLETALAAFRGQANPRRLTVQIGSADTATRDLDLTWLQAAPTWKTAWRAVDTPEGLQLTGWAVVENATGHDWDDVTLTLATGSVRALSADLYGRTMPARDEGMPAPVMEMSTQMARGMADSAPQFANTAPAAMKADDGQSFSRFTLEDPVTLAPGQMLSLPFLQETLTDARITLYRGGTGTQHPQIALTLTNPLPLRLPAGILTLYEDGRGHAGDALIPELAPMATETVDFATDTAISVREEVARTETIAQMRIANGILTLTEDLRTTTTYNITGAADGARDLTLAHPLRDGWTVTTEGGETTLDDTRWTLSVAADAQMGFDVVETRPQRREVALTGMDATTLARWQDMAPDAETQALLGEIRSLRSELTEIGVTLERDAAQAEALEAEQSRLVDLIVALGDDSAANTDRRARVDAIDAELMALAAERKTLTDRQAARQSDLRALIGG</sequence>
<dbReference type="STRING" id="564137.SAMN04488238_101496"/>
<reference evidence="2 3" key="1">
    <citation type="submission" date="2016-10" db="EMBL/GenBank/DDBJ databases">
        <authorList>
            <person name="de Groot N.N."/>
        </authorList>
    </citation>
    <scope>NUCLEOTIDE SEQUENCE [LARGE SCALE GENOMIC DNA]</scope>
    <source>
        <strain evidence="2 3">CGMCC 1.8894</strain>
    </source>
</reference>
<dbReference type="Proteomes" id="UP000198539">
    <property type="component" value="Unassembled WGS sequence"/>
</dbReference>
<evidence type="ECO:0000313" key="2">
    <source>
        <dbReference type="EMBL" id="SDW26448.1"/>
    </source>
</evidence>
<feature type="signal peptide" evidence="1">
    <location>
        <begin position="1"/>
        <end position="21"/>
    </location>
</feature>
<organism evidence="2 3">
    <name type="scientific">Roseicitreum antarcticum</name>
    <dbReference type="NCBI Taxonomy" id="564137"/>
    <lineage>
        <taxon>Bacteria</taxon>
        <taxon>Pseudomonadati</taxon>
        <taxon>Pseudomonadota</taxon>
        <taxon>Alphaproteobacteria</taxon>
        <taxon>Rhodobacterales</taxon>
        <taxon>Paracoccaceae</taxon>
        <taxon>Roseicitreum</taxon>
    </lineage>
</organism>
<dbReference type="OrthoDB" id="580912at2"/>
<feature type="chain" id="PRO_5011456266" description="DUF4139 domain-containing protein" evidence="1">
    <location>
        <begin position="22"/>
        <end position="628"/>
    </location>
</feature>
<proteinExistence type="predicted"/>
<gene>
    <name evidence="2" type="ORF">SAMN04488238_101496</name>
</gene>
<name>A0A1H2S4F9_9RHOB</name>
<evidence type="ECO:0000256" key="1">
    <source>
        <dbReference type="SAM" id="SignalP"/>
    </source>
</evidence>
<dbReference type="EMBL" id="FNOM01000001">
    <property type="protein sequence ID" value="SDW26448.1"/>
    <property type="molecule type" value="Genomic_DNA"/>
</dbReference>
<protein>
    <recommendedName>
        <fullName evidence="4">DUF4139 domain-containing protein</fullName>
    </recommendedName>
</protein>
<dbReference type="AlphaFoldDB" id="A0A1H2S4F9"/>
<dbReference type="RefSeq" id="WP_092885005.1">
    <property type="nucleotide sequence ID" value="NZ_CP061498.1"/>
</dbReference>
<keyword evidence="1" id="KW-0732">Signal</keyword>